<evidence type="ECO:0000313" key="1">
    <source>
        <dbReference type="EMBL" id="GBM79441.1"/>
    </source>
</evidence>
<dbReference type="InterPro" id="IPR052709">
    <property type="entry name" value="Transposase-MT_Hybrid"/>
</dbReference>
<accession>A0A4Y2INL5</accession>
<proteinExistence type="predicted"/>
<organism evidence="1 2">
    <name type="scientific">Araneus ventricosus</name>
    <name type="common">Orbweaver spider</name>
    <name type="synonym">Epeira ventricosa</name>
    <dbReference type="NCBI Taxonomy" id="182803"/>
    <lineage>
        <taxon>Eukaryota</taxon>
        <taxon>Metazoa</taxon>
        <taxon>Ecdysozoa</taxon>
        <taxon>Arthropoda</taxon>
        <taxon>Chelicerata</taxon>
        <taxon>Arachnida</taxon>
        <taxon>Araneae</taxon>
        <taxon>Araneomorphae</taxon>
        <taxon>Entelegynae</taxon>
        <taxon>Araneoidea</taxon>
        <taxon>Araneidae</taxon>
        <taxon>Araneus</taxon>
    </lineage>
</organism>
<dbReference type="GO" id="GO:0003676">
    <property type="term" value="F:nucleic acid binding"/>
    <property type="evidence" value="ECO:0007669"/>
    <property type="project" value="InterPro"/>
</dbReference>
<dbReference type="EMBL" id="BGPR01002820">
    <property type="protein sequence ID" value="GBM79441.1"/>
    <property type="molecule type" value="Genomic_DNA"/>
</dbReference>
<dbReference type="AlphaFoldDB" id="A0A4Y2INL5"/>
<dbReference type="Gene3D" id="3.30.420.10">
    <property type="entry name" value="Ribonuclease H-like superfamily/Ribonuclease H"/>
    <property type="match status" value="1"/>
</dbReference>
<dbReference type="InterPro" id="IPR036397">
    <property type="entry name" value="RNaseH_sf"/>
</dbReference>
<evidence type="ECO:0008006" key="3">
    <source>
        <dbReference type="Google" id="ProtNLM"/>
    </source>
</evidence>
<sequence>MVQRINLKFLYKLGKSEGERHAILKQVYVDDTVTLKSVLSCDPMIETQYDPKTKRKSMDWCGPKSPKRKKNSVNCQMLDYCEVLKRFLARIRRVGPHLKQLDSCFFLHDKARPHTATLVKRFLAQHGVTELSHPPYSPDLTVFTLRRDQRIKPDCFQSPKLKVAPKGRRFTEFTHIQAALSRELKTVEVEEFSIAFDDLYTLSEVHNVRRGLF</sequence>
<evidence type="ECO:0000313" key="2">
    <source>
        <dbReference type="Proteomes" id="UP000499080"/>
    </source>
</evidence>
<dbReference type="PANTHER" id="PTHR46060:SF1">
    <property type="entry name" value="MARINER MOS1 TRANSPOSASE-LIKE PROTEIN"/>
    <property type="match status" value="1"/>
</dbReference>
<protein>
    <recommendedName>
        <fullName evidence="3">Mariner Mos1 transposase</fullName>
    </recommendedName>
</protein>
<gene>
    <name evidence="1" type="ORF">AVEN_213295_1</name>
</gene>
<reference evidence="1 2" key="1">
    <citation type="journal article" date="2019" name="Sci. Rep.">
        <title>Orb-weaving spider Araneus ventricosus genome elucidates the spidroin gene catalogue.</title>
        <authorList>
            <person name="Kono N."/>
            <person name="Nakamura H."/>
            <person name="Ohtoshi R."/>
            <person name="Moran D.A.P."/>
            <person name="Shinohara A."/>
            <person name="Yoshida Y."/>
            <person name="Fujiwara M."/>
            <person name="Mori M."/>
            <person name="Tomita M."/>
            <person name="Arakawa K."/>
        </authorList>
    </citation>
    <scope>NUCLEOTIDE SEQUENCE [LARGE SCALE GENOMIC DNA]</scope>
</reference>
<dbReference type="Proteomes" id="UP000499080">
    <property type="component" value="Unassembled WGS sequence"/>
</dbReference>
<comment type="caution">
    <text evidence="1">The sequence shown here is derived from an EMBL/GenBank/DDBJ whole genome shotgun (WGS) entry which is preliminary data.</text>
</comment>
<keyword evidence="2" id="KW-1185">Reference proteome</keyword>
<dbReference type="OrthoDB" id="7554754at2759"/>
<name>A0A4Y2INL5_ARAVE</name>
<dbReference type="PANTHER" id="PTHR46060">
    <property type="entry name" value="MARINER MOS1 TRANSPOSASE-LIKE PROTEIN"/>
    <property type="match status" value="1"/>
</dbReference>